<evidence type="ECO:0000313" key="1">
    <source>
        <dbReference type="EMBL" id="OCT72573.1"/>
    </source>
</evidence>
<dbReference type="AlphaFoldDB" id="A0A974HC85"/>
<sequence length="92" mass="9694">MLAHICSERDCGGISGLGSFSLSSIQTPNCSVLAGRIDRVCLLGVCLGSGCHSQCDQWLHTAYRAAGNPLQKIIPCKIQAAPQELKPASLVQ</sequence>
<protein>
    <submittedName>
        <fullName evidence="1">Uncharacterized protein</fullName>
    </submittedName>
</protein>
<dbReference type="Proteomes" id="UP000694892">
    <property type="component" value="Chromosome 7L"/>
</dbReference>
<name>A0A974HC85_XENLA</name>
<organism evidence="1 2">
    <name type="scientific">Xenopus laevis</name>
    <name type="common">African clawed frog</name>
    <dbReference type="NCBI Taxonomy" id="8355"/>
    <lineage>
        <taxon>Eukaryota</taxon>
        <taxon>Metazoa</taxon>
        <taxon>Chordata</taxon>
        <taxon>Craniata</taxon>
        <taxon>Vertebrata</taxon>
        <taxon>Euteleostomi</taxon>
        <taxon>Amphibia</taxon>
        <taxon>Batrachia</taxon>
        <taxon>Anura</taxon>
        <taxon>Pipoidea</taxon>
        <taxon>Pipidae</taxon>
        <taxon>Xenopodinae</taxon>
        <taxon>Xenopus</taxon>
        <taxon>Xenopus</taxon>
    </lineage>
</organism>
<evidence type="ECO:0000313" key="2">
    <source>
        <dbReference type="Proteomes" id="UP000694892"/>
    </source>
</evidence>
<accession>A0A974HC85</accession>
<gene>
    <name evidence="1" type="ORF">XELAEV_18035553mg</name>
</gene>
<reference evidence="2" key="1">
    <citation type="journal article" date="2016" name="Nature">
        <title>Genome evolution in the allotetraploid frog Xenopus laevis.</title>
        <authorList>
            <person name="Session A.M."/>
            <person name="Uno Y."/>
            <person name="Kwon T."/>
            <person name="Chapman J.A."/>
            <person name="Toyoda A."/>
            <person name="Takahashi S."/>
            <person name="Fukui A."/>
            <person name="Hikosaka A."/>
            <person name="Suzuki A."/>
            <person name="Kondo M."/>
            <person name="van Heeringen S.J."/>
            <person name="Quigley I."/>
            <person name="Heinz S."/>
            <person name="Ogino H."/>
            <person name="Ochi H."/>
            <person name="Hellsten U."/>
            <person name="Lyons J.B."/>
            <person name="Simakov O."/>
            <person name="Putnam N."/>
            <person name="Stites J."/>
            <person name="Kuroki Y."/>
            <person name="Tanaka T."/>
            <person name="Michiue T."/>
            <person name="Watanabe M."/>
            <person name="Bogdanovic O."/>
            <person name="Lister R."/>
            <person name="Georgiou G."/>
            <person name="Paranjpe S.S."/>
            <person name="van Kruijsbergen I."/>
            <person name="Shu S."/>
            <person name="Carlson J."/>
            <person name="Kinoshita T."/>
            <person name="Ohta Y."/>
            <person name="Mawaribuchi S."/>
            <person name="Jenkins J."/>
            <person name="Grimwood J."/>
            <person name="Schmutz J."/>
            <person name="Mitros T."/>
            <person name="Mozaffari S.V."/>
            <person name="Suzuki Y."/>
            <person name="Haramoto Y."/>
            <person name="Yamamoto T.S."/>
            <person name="Takagi C."/>
            <person name="Heald R."/>
            <person name="Miller K."/>
            <person name="Haudenschild C."/>
            <person name="Kitzman J."/>
            <person name="Nakayama T."/>
            <person name="Izutsu Y."/>
            <person name="Robert J."/>
            <person name="Fortriede J."/>
            <person name="Burns K."/>
            <person name="Lotay V."/>
            <person name="Karimi K."/>
            <person name="Yasuoka Y."/>
            <person name="Dichmann D.S."/>
            <person name="Flajnik M.F."/>
            <person name="Houston D.W."/>
            <person name="Shendure J."/>
            <person name="DuPasquier L."/>
            <person name="Vize P.D."/>
            <person name="Zorn A.M."/>
            <person name="Ito M."/>
            <person name="Marcotte E.M."/>
            <person name="Wallingford J.B."/>
            <person name="Ito Y."/>
            <person name="Asashima M."/>
            <person name="Ueno N."/>
            <person name="Matsuda Y."/>
            <person name="Veenstra G.J."/>
            <person name="Fujiyama A."/>
            <person name="Harland R.M."/>
            <person name="Taira M."/>
            <person name="Rokhsar D.S."/>
        </authorList>
    </citation>
    <scope>NUCLEOTIDE SEQUENCE [LARGE SCALE GENOMIC DNA]</scope>
    <source>
        <strain evidence="2">J</strain>
    </source>
</reference>
<dbReference type="EMBL" id="CM004478">
    <property type="protein sequence ID" value="OCT72573.1"/>
    <property type="molecule type" value="Genomic_DNA"/>
</dbReference>
<proteinExistence type="predicted"/>